<dbReference type="InterPro" id="IPR001680">
    <property type="entry name" value="WD40_rpt"/>
</dbReference>
<dbReference type="GO" id="GO:0005096">
    <property type="term" value="F:GTPase activator activity"/>
    <property type="evidence" value="ECO:0007669"/>
    <property type="project" value="TreeGrafter"/>
</dbReference>
<dbReference type="InterPro" id="IPR036322">
    <property type="entry name" value="WD40_repeat_dom_sf"/>
</dbReference>
<proteinExistence type="inferred from homology"/>
<name>A0A6G1HUV9_9PEZI</name>
<feature type="domain" description="Lethal giant larvae (Lgl)-like C-terminal" evidence="4">
    <location>
        <begin position="518"/>
        <end position="903"/>
    </location>
</feature>
<dbReference type="AlphaFoldDB" id="A0A6G1HUV9"/>
<gene>
    <name evidence="5" type="ORF">EJ06DRAFT_582472</name>
</gene>
<dbReference type="Pfam" id="PF08596">
    <property type="entry name" value="Lgl_C"/>
    <property type="match status" value="1"/>
</dbReference>
<dbReference type="PANTHER" id="PTHR10241:SF25">
    <property type="entry name" value="TOMOSYN, ISOFORM C"/>
    <property type="match status" value="1"/>
</dbReference>
<dbReference type="GO" id="GO:0005737">
    <property type="term" value="C:cytoplasm"/>
    <property type="evidence" value="ECO:0007669"/>
    <property type="project" value="TreeGrafter"/>
</dbReference>
<dbReference type="GO" id="GO:0006893">
    <property type="term" value="P:Golgi to plasma membrane transport"/>
    <property type="evidence" value="ECO:0007669"/>
    <property type="project" value="TreeGrafter"/>
</dbReference>
<evidence type="ECO:0000313" key="5">
    <source>
        <dbReference type="EMBL" id="KAF2399853.1"/>
    </source>
</evidence>
<dbReference type="GO" id="GO:0045159">
    <property type="term" value="F:myosin II binding"/>
    <property type="evidence" value="ECO:0007669"/>
    <property type="project" value="TreeGrafter"/>
</dbReference>
<evidence type="ECO:0000256" key="1">
    <source>
        <dbReference type="ARBA" id="ARBA00008070"/>
    </source>
</evidence>
<keyword evidence="3" id="KW-0853">WD repeat</keyword>
<dbReference type="InterPro" id="IPR015943">
    <property type="entry name" value="WD40/YVTN_repeat-like_dom_sf"/>
</dbReference>
<dbReference type="EMBL" id="ML996696">
    <property type="protein sequence ID" value="KAF2399853.1"/>
    <property type="molecule type" value="Genomic_DNA"/>
</dbReference>
<dbReference type="PANTHER" id="PTHR10241">
    <property type="entry name" value="LETHAL 2 GIANT LARVAE PROTEIN"/>
    <property type="match status" value="1"/>
</dbReference>
<dbReference type="SUPFAM" id="SSF50978">
    <property type="entry name" value="WD40 repeat-like"/>
    <property type="match status" value="1"/>
</dbReference>
<evidence type="ECO:0000256" key="3">
    <source>
        <dbReference type="PROSITE-ProRule" id="PRU00221"/>
    </source>
</evidence>
<evidence type="ECO:0000313" key="6">
    <source>
        <dbReference type="Proteomes" id="UP000799640"/>
    </source>
</evidence>
<protein>
    <submittedName>
        <fullName evidence="5">Snare-dependent exocytosis protein</fullName>
    </submittedName>
</protein>
<keyword evidence="2" id="KW-0268">Exocytosis</keyword>
<keyword evidence="6" id="KW-1185">Reference proteome</keyword>
<evidence type="ECO:0000256" key="2">
    <source>
        <dbReference type="ARBA" id="ARBA00022483"/>
    </source>
</evidence>
<reference evidence="5" key="1">
    <citation type="journal article" date="2020" name="Stud. Mycol.">
        <title>101 Dothideomycetes genomes: a test case for predicting lifestyles and emergence of pathogens.</title>
        <authorList>
            <person name="Haridas S."/>
            <person name="Albert R."/>
            <person name="Binder M."/>
            <person name="Bloem J."/>
            <person name="Labutti K."/>
            <person name="Salamov A."/>
            <person name="Andreopoulos B."/>
            <person name="Baker S."/>
            <person name="Barry K."/>
            <person name="Bills G."/>
            <person name="Bluhm B."/>
            <person name="Cannon C."/>
            <person name="Castanera R."/>
            <person name="Culley D."/>
            <person name="Daum C."/>
            <person name="Ezra D."/>
            <person name="Gonzalez J."/>
            <person name="Henrissat B."/>
            <person name="Kuo A."/>
            <person name="Liang C."/>
            <person name="Lipzen A."/>
            <person name="Lutzoni F."/>
            <person name="Magnuson J."/>
            <person name="Mondo S."/>
            <person name="Nolan M."/>
            <person name="Ohm R."/>
            <person name="Pangilinan J."/>
            <person name="Park H.-J."/>
            <person name="Ramirez L."/>
            <person name="Alfaro M."/>
            <person name="Sun H."/>
            <person name="Tritt A."/>
            <person name="Yoshinaga Y."/>
            <person name="Zwiers L.-H."/>
            <person name="Turgeon B."/>
            <person name="Goodwin S."/>
            <person name="Spatafora J."/>
            <person name="Crous P."/>
            <person name="Grigoriev I."/>
        </authorList>
    </citation>
    <scope>NUCLEOTIDE SEQUENCE</scope>
    <source>
        <strain evidence="5">CBS 262.69</strain>
    </source>
</reference>
<dbReference type="GO" id="GO:0006887">
    <property type="term" value="P:exocytosis"/>
    <property type="evidence" value="ECO:0007669"/>
    <property type="project" value="UniProtKB-KW"/>
</dbReference>
<dbReference type="Gene3D" id="2.130.10.10">
    <property type="entry name" value="YVTN repeat-like/Quinoprotein amine dehydrogenase"/>
    <property type="match status" value="2"/>
</dbReference>
<evidence type="ECO:0000259" key="4">
    <source>
        <dbReference type="Pfam" id="PF08596"/>
    </source>
</evidence>
<comment type="similarity">
    <text evidence="1">Belongs to the WD repeat L(2)GL family.</text>
</comment>
<dbReference type="SMART" id="SM00320">
    <property type="entry name" value="WD40"/>
    <property type="match status" value="3"/>
</dbReference>
<dbReference type="GO" id="GO:0005886">
    <property type="term" value="C:plasma membrane"/>
    <property type="evidence" value="ECO:0007669"/>
    <property type="project" value="TreeGrafter"/>
</dbReference>
<dbReference type="FunFam" id="2.130.10.10:FF:000848">
    <property type="entry name" value="SNARE-dependent exocytosis protein (Sro7), putative"/>
    <property type="match status" value="1"/>
</dbReference>
<feature type="repeat" description="WD" evidence="3">
    <location>
        <begin position="241"/>
        <end position="271"/>
    </location>
</feature>
<dbReference type="Proteomes" id="UP000799640">
    <property type="component" value="Unassembled WGS sequence"/>
</dbReference>
<dbReference type="Pfam" id="PF00400">
    <property type="entry name" value="WD40"/>
    <property type="match status" value="1"/>
</dbReference>
<dbReference type="GO" id="GO:0019905">
    <property type="term" value="F:syntaxin binding"/>
    <property type="evidence" value="ECO:0007669"/>
    <property type="project" value="TreeGrafter"/>
</dbReference>
<dbReference type="PROSITE" id="PS50082">
    <property type="entry name" value="WD_REPEATS_2"/>
    <property type="match status" value="1"/>
</dbReference>
<organism evidence="5 6">
    <name type="scientific">Trichodelitschia bisporula</name>
    <dbReference type="NCBI Taxonomy" id="703511"/>
    <lineage>
        <taxon>Eukaryota</taxon>
        <taxon>Fungi</taxon>
        <taxon>Dikarya</taxon>
        <taxon>Ascomycota</taxon>
        <taxon>Pezizomycotina</taxon>
        <taxon>Dothideomycetes</taxon>
        <taxon>Dothideomycetes incertae sedis</taxon>
        <taxon>Phaeotrichales</taxon>
        <taxon>Phaeotrichaceae</taxon>
        <taxon>Trichodelitschia</taxon>
    </lineage>
</organism>
<dbReference type="OrthoDB" id="19944at2759"/>
<accession>A0A6G1HUV9</accession>
<dbReference type="InterPro" id="IPR013905">
    <property type="entry name" value="Lgl_C_dom"/>
</dbReference>
<sequence>MAHLIRGRQIGIQNDLSAGLSQEQFVIDEISRYGINSQISAMAYDPVQSLLAVGTRETRFGTGQIYVFGHKRVSVVLSLQRKTSIQALQFCADKLICLDARHDLSVFSLETKRLLFSHTPPGTALTLCTDPTLDYALLGMQTGDVLAYDLDRGAMAPFKLPSFWAEMNPRARMTPVVSLALHPRDIGTLLIGYAEGAVIYSFKQNKAVKFFQYEVPRGAPGGDIDPASTNVVRHPRLSHAAWHPTGTFILTGHEDGSLVFWDPKDGRIVMARTFESTNINKPQASSYNPGRSSAPMGVKEPLFRIAWCANQDPDDTAILIAGGASSTSPAKGLTLFELGRTPNYATSSWQLLFQHFESPKRQRILPTPPGTEVVDFCLIPRSTPYFAGAHDPVAILALLGSGEMVSMSFPSGFPISPTNQLHISLTLVHPFITSFNLSPAERPKWLGMKEERTHGPLILQGGAETPRAMKRFEHRNVVQTCHADGTIRLWDAGHADEIENELLVQADVARAVGRLEGIDITKVSFSGASGELAAGTRSGEMVVFRWSKNTAVGMEPTPGPNVPRNLTNVLDRTDPALVEGLLPFTLLDMKNGPVTALQLSDVGFVAAGFEGGDIAVVDLRGPALIYNVNLQELKNDKRGSFHRSSQPAERKEYPTAVEFSVMALEGENYSSILLHIGTSLGRIATFKLLPGAGGRYSVQFAGAIQAEDTVIRIIPLSADTGAPAYASQHAVSSLRNGYKVNGVLLAVTRIEARIFKPASNKGVHKSWDEFACCSAMVTRCHDAGYALVALFADGAARAFSIPGLKEIAATKVGGILDPKRLGEAVVTATGDILGWTGPSEIELINIWGSGAPFNPAKDTLFNPEIAIPPRPTISNLQWISGTQYVTAADMDLLIGGPDRPPSKRMLEQMRNTEAATRAGGGAAGVGAAAAAGQNEGYWAYMQRQINERTERLNIMGDSVDRLEQASTNWADDVSKYVQKQKKNAIMGVVKGRFGM</sequence>